<dbReference type="eggNOG" id="KOG1863">
    <property type="taxonomic scope" value="Eukaryota"/>
</dbReference>
<keyword evidence="15" id="KW-1185">Reference proteome</keyword>
<dbReference type="Bgee" id="ENSMODG00000018469">
    <property type="expression patterns" value="Expressed in spermatid and 16 other cell types or tissues"/>
</dbReference>
<dbReference type="FunFam" id="3.90.70.10:FF:000088">
    <property type="entry name" value="Ubl carboxyl-terminal hydrolase 18"/>
    <property type="match status" value="1"/>
</dbReference>
<dbReference type="Ensembl" id="ENSMODT00000023442.4">
    <property type="protein sequence ID" value="ENSMODP00000023032.3"/>
    <property type="gene ID" value="ENSMODG00000018469.4"/>
</dbReference>
<evidence type="ECO:0000313" key="15">
    <source>
        <dbReference type="Proteomes" id="UP000002280"/>
    </source>
</evidence>
<dbReference type="InterPro" id="IPR038765">
    <property type="entry name" value="Papain-like_cys_pep_sf"/>
</dbReference>
<gene>
    <name evidence="14" type="primary">USP18</name>
</gene>
<dbReference type="GO" id="GO:0060090">
    <property type="term" value="F:molecular adaptor activity"/>
    <property type="evidence" value="ECO:0007669"/>
    <property type="project" value="Ensembl"/>
</dbReference>
<dbReference type="SUPFAM" id="SSF54001">
    <property type="entry name" value="Cysteine proteinases"/>
    <property type="match status" value="1"/>
</dbReference>
<evidence type="ECO:0000256" key="7">
    <source>
        <dbReference type="ARBA" id="ARBA00022807"/>
    </source>
</evidence>
<dbReference type="GO" id="GO:0006508">
    <property type="term" value="P:proteolysis"/>
    <property type="evidence" value="ECO:0007669"/>
    <property type="project" value="UniProtKB-KW"/>
</dbReference>
<dbReference type="GO" id="GO:0005829">
    <property type="term" value="C:cytosol"/>
    <property type="evidence" value="ECO:0000318"/>
    <property type="project" value="GO_Central"/>
</dbReference>
<protein>
    <recommendedName>
        <fullName evidence="10">Ubl carboxyl-terminal hydrolase 18</fullName>
        <ecNumber evidence="3">3.4.19.12</ecNumber>
    </recommendedName>
    <alternativeName>
        <fullName evidence="12">ISG15-specific-processing protease</fullName>
    </alternativeName>
    <alternativeName>
        <fullName evidence="11">Ubl thioesterase 18</fullName>
    </alternativeName>
</protein>
<dbReference type="GO" id="GO:0060339">
    <property type="term" value="P:negative regulation of type I interferon-mediated signaling pathway"/>
    <property type="evidence" value="ECO:0007669"/>
    <property type="project" value="Ensembl"/>
</dbReference>
<dbReference type="PROSITE" id="PS00973">
    <property type="entry name" value="USP_2"/>
    <property type="match status" value="1"/>
</dbReference>
<reference evidence="14" key="2">
    <citation type="submission" date="2025-08" db="UniProtKB">
        <authorList>
            <consortium name="Ensembl"/>
        </authorList>
    </citation>
    <scope>IDENTIFICATION</scope>
</reference>
<evidence type="ECO:0000256" key="2">
    <source>
        <dbReference type="ARBA" id="ARBA00009085"/>
    </source>
</evidence>
<evidence type="ECO:0000256" key="5">
    <source>
        <dbReference type="ARBA" id="ARBA00022786"/>
    </source>
</evidence>
<dbReference type="GO" id="GO:0004843">
    <property type="term" value="F:cysteine-type deubiquitinase activity"/>
    <property type="evidence" value="ECO:0000318"/>
    <property type="project" value="GO_Central"/>
</dbReference>
<dbReference type="Pfam" id="PF00443">
    <property type="entry name" value="UCH"/>
    <property type="match status" value="1"/>
</dbReference>
<comment type="catalytic activity">
    <reaction evidence="1">
        <text>Thiol-dependent hydrolysis of ester, thioester, amide, peptide and isopeptide bonds formed by the C-terminal Gly of ubiquitin (a 76-residue protein attached to proteins as an intracellular targeting signal).</text>
        <dbReference type="EC" id="3.4.19.12"/>
    </reaction>
</comment>
<reference evidence="14 15" key="1">
    <citation type="journal article" date="2007" name="Nature">
        <title>Genome of the marsupial Monodelphis domestica reveals innovation in non-coding sequences.</title>
        <authorList>
            <person name="Mikkelsen T.S."/>
            <person name="Wakefield M.J."/>
            <person name="Aken B."/>
            <person name="Amemiya C.T."/>
            <person name="Chang J.L."/>
            <person name="Duke S."/>
            <person name="Garber M."/>
            <person name="Gentles A.J."/>
            <person name="Goodstadt L."/>
            <person name="Heger A."/>
            <person name="Jurka J."/>
            <person name="Kamal M."/>
            <person name="Mauceli E."/>
            <person name="Searle S.M."/>
            <person name="Sharpe T."/>
            <person name="Baker M.L."/>
            <person name="Batzer M.A."/>
            <person name="Benos P.V."/>
            <person name="Belov K."/>
            <person name="Clamp M."/>
            <person name="Cook A."/>
            <person name="Cuff J."/>
            <person name="Das R."/>
            <person name="Davidow L."/>
            <person name="Deakin J.E."/>
            <person name="Fazzari M.J."/>
            <person name="Glass J.L."/>
            <person name="Grabherr M."/>
            <person name="Greally J.M."/>
            <person name="Gu W."/>
            <person name="Hore T.A."/>
            <person name="Huttley G.A."/>
            <person name="Kleber M."/>
            <person name="Jirtle R.L."/>
            <person name="Koina E."/>
            <person name="Lee J.T."/>
            <person name="Mahony S."/>
            <person name="Marra M.A."/>
            <person name="Miller R.D."/>
            <person name="Nicholls R.D."/>
            <person name="Oda M."/>
            <person name="Papenfuss A.T."/>
            <person name="Parra Z.E."/>
            <person name="Pollock D.D."/>
            <person name="Ray D.A."/>
            <person name="Schein J.E."/>
            <person name="Speed T.P."/>
            <person name="Thompson K."/>
            <person name="VandeBerg J.L."/>
            <person name="Wade C.M."/>
            <person name="Walker J.A."/>
            <person name="Waters P.D."/>
            <person name="Webber C."/>
            <person name="Weidman J.R."/>
            <person name="Xie X."/>
            <person name="Zody M.C."/>
            <person name="Baldwin J."/>
            <person name="Abdouelleil A."/>
            <person name="Abdulkadir J."/>
            <person name="Abebe A."/>
            <person name="Abera B."/>
            <person name="Abreu J."/>
            <person name="Acer S.C."/>
            <person name="Aftuck L."/>
            <person name="Alexander A."/>
            <person name="An P."/>
            <person name="Anderson E."/>
            <person name="Anderson S."/>
            <person name="Arachi H."/>
            <person name="Azer M."/>
            <person name="Bachantsang P."/>
            <person name="Barry A."/>
            <person name="Bayul T."/>
            <person name="Berlin A."/>
            <person name="Bessette D."/>
            <person name="Bloom T."/>
            <person name="Bloom T."/>
            <person name="Boguslavskiy L."/>
            <person name="Bonnet C."/>
            <person name="Boukhgalter B."/>
            <person name="Bourzgui I."/>
            <person name="Brown A."/>
            <person name="Cahill P."/>
            <person name="Channer S."/>
            <person name="Cheshatsang Y."/>
            <person name="Chuda L."/>
            <person name="Citroen M."/>
            <person name="Collymore A."/>
            <person name="Cooke P."/>
            <person name="Costello M."/>
            <person name="D'Aco K."/>
            <person name="Daza R."/>
            <person name="De Haan G."/>
            <person name="DeGray S."/>
            <person name="DeMaso C."/>
            <person name="Dhargay N."/>
            <person name="Dooley K."/>
            <person name="Dooley E."/>
            <person name="Doricent M."/>
            <person name="Dorje P."/>
            <person name="Dorjee K."/>
            <person name="Dupes A."/>
            <person name="Elong R."/>
            <person name="Falk J."/>
            <person name="Farina A."/>
            <person name="Faro S."/>
            <person name="Ferguson D."/>
            <person name="Fisher S."/>
            <person name="Foley C.D."/>
            <person name="Franke A."/>
            <person name="Friedrich D."/>
            <person name="Gadbois L."/>
            <person name="Gearin G."/>
            <person name="Gearin C.R."/>
            <person name="Giannoukos G."/>
            <person name="Goode T."/>
            <person name="Graham J."/>
            <person name="Grandbois E."/>
            <person name="Grewal S."/>
            <person name="Gyaltsen K."/>
            <person name="Hafez N."/>
            <person name="Hagos B."/>
            <person name="Hall J."/>
            <person name="Henson C."/>
            <person name="Hollinger A."/>
            <person name="Honan T."/>
            <person name="Huard M.D."/>
            <person name="Hughes L."/>
            <person name="Hurhula B."/>
            <person name="Husby M.E."/>
            <person name="Kamat A."/>
            <person name="Kanga B."/>
            <person name="Kashin S."/>
            <person name="Khazanovich D."/>
            <person name="Kisner P."/>
            <person name="Lance K."/>
            <person name="Lara M."/>
            <person name="Lee W."/>
            <person name="Lennon N."/>
            <person name="Letendre F."/>
            <person name="LeVine R."/>
            <person name="Lipovsky A."/>
            <person name="Liu X."/>
            <person name="Liu J."/>
            <person name="Liu S."/>
            <person name="Lokyitsang T."/>
            <person name="Lokyitsang Y."/>
            <person name="Lubonja R."/>
            <person name="Lui A."/>
            <person name="MacDonald P."/>
            <person name="Magnisalis V."/>
            <person name="Maru K."/>
            <person name="Matthews C."/>
            <person name="McCusker W."/>
            <person name="McDonough S."/>
            <person name="Mehta T."/>
            <person name="Meldrim J."/>
            <person name="Meneus L."/>
            <person name="Mihai O."/>
            <person name="Mihalev A."/>
            <person name="Mihova T."/>
            <person name="Mittelman R."/>
            <person name="Mlenga V."/>
            <person name="Montmayeur A."/>
            <person name="Mulrain L."/>
            <person name="Navidi A."/>
            <person name="Naylor J."/>
            <person name="Negash T."/>
            <person name="Nguyen T."/>
            <person name="Nguyen N."/>
            <person name="Nicol R."/>
            <person name="Norbu C."/>
            <person name="Norbu N."/>
            <person name="Novod N."/>
            <person name="O'Neill B."/>
            <person name="Osman S."/>
            <person name="Markiewicz E."/>
            <person name="Oyono O.L."/>
            <person name="Patti C."/>
            <person name="Phunkhang P."/>
            <person name="Pierre F."/>
            <person name="Priest M."/>
            <person name="Raghuraman S."/>
            <person name="Rege F."/>
            <person name="Reyes R."/>
            <person name="Rise C."/>
            <person name="Rogov P."/>
            <person name="Ross K."/>
            <person name="Ryan E."/>
            <person name="Settipalli S."/>
            <person name="Shea T."/>
            <person name="Sherpa N."/>
            <person name="Shi L."/>
            <person name="Shih D."/>
            <person name="Sparrow T."/>
            <person name="Spaulding J."/>
            <person name="Stalker J."/>
            <person name="Stange-Thomann N."/>
            <person name="Stavropoulos S."/>
            <person name="Stone C."/>
            <person name="Strader C."/>
            <person name="Tesfaye S."/>
            <person name="Thomson T."/>
            <person name="Thoulutsang Y."/>
            <person name="Thoulutsang D."/>
            <person name="Topham K."/>
            <person name="Topping I."/>
            <person name="Tsamla T."/>
            <person name="Vassiliev H."/>
            <person name="Vo A."/>
            <person name="Wangchuk T."/>
            <person name="Wangdi T."/>
            <person name="Weiand M."/>
            <person name="Wilkinson J."/>
            <person name="Wilson A."/>
            <person name="Yadav S."/>
            <person name="Young G."/>
            <person name="Yu Q."/>
            <person name="Zembek L."/>
            <person name="Zhong D."/>
            <person name="Zimmer A."/>
            <person name="Zwirko Z."/>
            <person name="Jaffe D.B."/>
            <person name="Alvarez P."/>
            <person name="Brockman W."/>
            <person name="Butler J."/>
            <person name="Chin C."/>
            <person name="Gnerre S."/>
            <person name="MacCallum I."/>
            <person name="Graves J.A."/>
            <person name="Ponting C.P."/>
            <person name="Breen M."/>
            <person name="Samollow P.B."/>
            <person name="Lander E.S."/>
            <person name="Lindblad-Toh K."/>
        </authorList>
    </citation>
    <scope>NUCLEOTIDE SEQUENCE [LARGE SCALE GENOMIC DNA]</scope>
</reference>
<dbReference type="InParanoid" id="F7CAJ0"/>
<keyword evidence="4" id="KW-0645">Protease</keyword>
<dbReference type="InterPro" id="IPR028889">
    <property type="entry name" value="USP"/>
</dbReference>
<evidence type="ECO:0000313" key="14">
    <source>
        <dbReference type="Ensembl" id="ENSMODP00000023032.3"/>
    </source>
</evidence>
<dbReference type="EC" id="3.4.19.12" evidence="3"/>
<organism evidence="14 15">
    <name type="scientific">Monodelphis domestica</name>
    <name type="common">Gray short-tailed opossum</name>
    <dbReference type="NCBI Taxonomy" id="13616"/>
    <lineage>
        <taxon>Eukaryota</taxon>
        <taxon>Metazoa</taxon>
        <taxon>Chordata</taxon>
        <taxon>Craniata</taxon>
        <taxon>Vertebrata</taxon>
        <taxon>Euteleostomi</taxon>
        <taxon>Mammalia</taxon>
        <taxon>Metatheria</taxon>
        <taxon>Didelphimorphia</taxon>
        <taxon>Didelphidae</taxon>
        <taxon>Monodelphis</taxon>
    </lineage>
</organism>
<dbReference type="PANTHER" id="PTHR24006">
    <property type="entry name" value="UBIQUITIN CARBOXYL-TERMINAL HYDROLASE"/>
    <property type="match status" value="1"/>
</dbReference>
<accession>F7CAJ0</accession>
<dbReference type="CDD" id="cd02257">
    <property type="entry name" value="Peptidase_C19"/>
    <property type="match status" value="1"/>
</dbReference>
<sequence length="342" mass="40007">MKRKTRQLRYLYNAGDCYTGPVGLYNIGQTSCLNSLLQVFIMNQNFTKILKRITMPRELEERKRSVPCQLLLLLEKMQDSRLRAVWPVELAFCLKTCNVPLFVQHDAAQLFLTLWNLIQSQITDLDLSERLKTLYTVTVRESLVCLDCNSKRHRDSKMLILSLSLFDTDSKPLQTLEDSLHYFFQPKMLSGKNKCFYENCGKMTCWQQTQKLMHLPPMLTFHLMRFSSKDFSKTQKIIHPLSFPQHLDISQVLPEEQDWWDSEGQQYELFAVVAHMGTANFGHYCAYICNPADGQWFCFNDSSVCWVTWEDIKRTYGNYNLCWGETAYLLFYKKTETSSASS</sequence>
<comment type="similarity">
    <text evidence="2">Belongs to the peptidase C19 family.</text>
</comment>
<dbReference type="PANTHER" id="PTHR24006:SF796">
    <property type="entry name" value="UBL CARBOXYL-TERMINAL HYDROLASE 18-RELATED"/>
    <property type="match status" value="1"/>
</dbReference>
<evidence type="ECO:0000259" key="13">
    <source>
        <dbReference type="PROSITE" id="PS50235"/>
    </source>
</evidence>
<keyword evidence="7" id="KW-0788">Thiol protease</keyword>
<reference evidence="14" key="3">
    <citation type="submission" date="2025-09" db="UniProtKB">
        <authorList>
            <consortium name="Ensembl"/>
        </authorList>
    </citation>
    <scope>IDENTIFICATION</scope>
</reference>
<dbReference type="CTD" id="11274"/>
<evidence type="ECO:0000256" key="4">
    <source>
        <dbReference type="ARBA" id="ARBA00022670"/>
    </source>
</evidence>
<dbReference type="OrthoDB" id="292964at2759"/>
<comment type="function">
    <text evidence="8">Interferon-induced ISG15-specific protease that plays a crucial role for maintaining a proper balance of ISG15-conjugated proteins in cells. Regulates protein ISGylation by efficiently cleaving ISG15 conjugates linked via isopeptide bonds. Regulates T-cell activation and T-helper 17 (Th17) cell differentiation by deubiquitinating TAK1, likely to keep TAK1-TAB complexes in steady conditions. In turn, restricts activation of NF-kappa-B, NFAT, and JNK as well as expression of IL2 in T-cells after TCR activation. Acts as a molecular adapter with USP20 to promote innate antiviral response through deubiquitinating STING1. Involved also in the negative regulation of the inflammatory response triggered by type I interferon. Upon recruitment by STAT2 to the type I interferon receptor subunit IFNAR2 interferes with the assembly of the ternary interferon-IFNAR1-IFNAR2 complex and acts as a negative regulator of the type I interferon signaling pathway.</text>
</comment>
<evidence type="ECO:0000256" key="9">
    <source>
        <dbReference type="ARBA" id="ARBA00063218"/>
    </source>
</evidence>
<dbReference type="GeneID" id="100022228"/>
<dbReference type="GO" id="GO:0050727">
    <property type="term" value="P:regulation of inflammatory response"/>
    <property type="evidence" value="ECO:0007669"/>
    <property type="project" value="Ensembl"/>
</dbReference>
<dbReference type="Gene3D" id="3.90.70.10">
    <property type="entry name" value="Cysteine proteinases"/>
    <property type="match status" value="1"/>
</dbReference>
<evidence type="ECO:0000256" key="3">
    <source>
        <dbReference type="ARBA" id="ARBA00012759"/>
    </source>
</evidence>
<dbReference type="GeneTree" id="ENSGT00940000161720"/>
<dbReference type="GO" id="GO:0140374">
    <property type="term" value="P:antiviral innate immune response"/>
    <property type="evidence" value="ECO:0007669"/>
    <property type="project" value="Ensembl"/>
</dbReference>
<dbReference type="InterPro" id="IPR050164">
    <property type="entry name" value="Peptidase_C19"/>
</dbReference>
<dbReference type="GO" id="GO:0016579">
    <property type="term" value="P:protein deubiquitination"/>
    <property type="evidence" value="ECO:0007669"/>
    <property type="project" value="InterPro"/>
</dbReference>
<dbReference type="STRING" id="13616.ENSMODP00000023032"/>
<dbReference type="InterPro" id="IPR018200">
    <property type="entry name" value="USP_CS"/>
</dbReference>
<dbReference type="AlphaFoldDB" id="F7CAJ0"/>
<dbReference type="Proteomes" id="UP000002280">
    <property type="component" value="Chromosome 8"/>
</dbReference>
<keyword evidence="6" id="KW-0378">Hydrolase</keyword>
<evidence type="ECO:0000256" key="11">
    <source>
        <dbReference type="ARBA" id="ARBA00078553"/>
    </source>
</evidence>
<evidence type="ECO:0000256" key="12">
    <source>
        <dbReference type="ARBA" id="ARBA00079080"/>
    </source>
</evidence>
<evidence type="ECO:0000256" key="10">
    <source>
        <dbReference type="ARBA" id="ARBA00071714"/>
    </source>
</evidence>
<dbReference type="InterPro" id="IPR001394">
    <property type="entry name" value="Peptidase_C19_UCH"/>
</dbReference>
<dbReference type="OMA" id="CGRKTPF"/>
<dbReference type="HOGENOM" id="CLU_062837_0_0_1"/>
<evidence type="ECO:0000256" key="8">
    <source>
        <dbReference type="ARBA" id="ARBA00054977"/>
    </source>
</evidence>
<evidence type="ECO:0000256" key="6">
    <source>
        <dbReference type="ARBA" id="ARBA00022801"/>
    </source>
</evidence>
<dbReference type="FunCoup" id="F7CAJ0">
    <property type="interactions" value="1192"/>
</dbReference>
<proteinExistence type="inferred from homology"/>
<feature type="domain" description="USP" evidence="13">
    <location>
        <begin position="22"/>
        <end position="335"/>
    </location>
</feature>
<keyword evidence="5" id="KW-0833">Ubl conjugation pathway</keyword>
<dbReference type="KEGG" id="mdo:100022228"/>
<evidence type="ECO:0000256" key="1">
    <source>
        <dbReference type="ARBA" id="ARBA00000707"/>
    </source>
</evidence>
<dbReference type="GO" id="GO:0005634">
    <property type="term" value="C:nucleus"/>
    <property type="evidence" value="ECO:0000318"/>
    <property type="project" value="GO_Central"/>
</dbReference>
<dbReference type="GO" id="GO:0031647">
    <property type="term" value="P:regulation of protein stability"/>
    <property type="evidence" value="ECO:0000318"/>
    <property type="project" value="GO_Central"/>
</dbReference>
<dbReference type="GO" id="GO:0019785">
    <property type="term" value="F:ISG15-specific peptidase activity"/>
    <property type="evidence" value="ECO:0007669"/>
    <property type="project" value="UniProtKB-ARBA"/>
</dbReference>
<name>F7CAJ0_MONDO</name>
<comment type="subunit">
    <text evidence="9">Interacts with STAT2; the interaction is direct. Interacts with IFNAR2; indirectly via STAT2, it negatively regulates the assembly of the ternary interferon-IFNAR1-IFNAR2 complex and inhibits type I interferon signaling. Interacts with STING1. Interacts with USP20.</text>
</comment>
<dbReference type="PROSITE" id="PS50235">
    <property type="entry name" value="USP_3"/>
    <property type="match status" value="1"/>
</dbReference>